<dbReference type="EMBL" id="BJYT01000004">
    <property type="protein sequence ID" value="GEO08937.1"/>
    <property type="molecule type" value="Genomic_DNA"/>
</dbReference>
<reference evidence="2 3" key="1">
    <citation type="submission" date="2019-07" db="EMBL/GenBank/DDBJ databases">
        <title>Whole genome shotgun sequence of Segetibacter aerophilus NBRC 106135.</title>
        <authorList>
            <person name="Hosoyama A."/>
            <person name="Uohara A."/>
            <person name="Ohji S."/>
            <person name="Ichikawa N."/>
        </authorList>
    </citation>
    <scope>NUCLEOTIDE SEQUENCE [LARGE SCALE GENOMIC DNA]</scope>
    <source>
        <strain evidence="2 3">NBRC 106135</strain>
    </source>
</reference>
<dbReference type="Proteomes" id="UP000321513">
    <property type="component" value="Unassembled WGS sequence"/>
</dbReference>
<feature type="signal peptide" evidence="1">
    <location>
        <begin position="1"/>
        <end position="22"/>
    </location>
</feature>
<evidence type="ECO:0000256" key="1">
    <source>
        <dbReference type="SAM" id="SignalP"/>
    </source>
</evidence>
<organism evidence="2 3">
    <name type="scientific">Segetibacter aerophilus</name>
    <dbReference type="NCBI Taxonomy" id="670293"/>
    <lineage>
        <taxon>Bacteria</taxon>
        <taxon>Pseudomonadati</taxon>
        <taxon>Bacteroidota</taxon>
        <taxon>Chitinophagia</taxon>
        <taxon>Chitinophagales</taxon>
        <taxon>Chitinophagaceae</taxon>
        <taxon>Segetibacter</taxon>
    </lineage>
</organism>
<sequence length="402" mass="43581">MKRRILPIITITAVLLSSQSNAQKNTAFAVTAANKGSFNWNVIREIDLSTGEVIRTLYDPAINKNISYKAAKGSDLKPNTTVHSATGAGVAAAAFDALHNRLYFTSMRGDALQYFDLSTNDLNVVVNNNPAFNTGIKHNEGNVITRMAFGSDGYGYAISNDGKGFIRFTTDDKPTVTNLGELTDGSKNGKISIHSQATSWGGDMVGDAYGNLYLVTYRNHLFKINPNTRVADYLGQLKGIPEQFTSNGAVVDDEGELIVSSATVTDNYYKVNISTLDATPIQKKEMTVFNSSDLANKNLLYQKKGLANVFNTIKVNDALSVFPNPVTNKVFNVQFDKVPLGRYNMLLTDASGRAVLSKSLIIAMKGQVERVALPRTAGGGTYFVKLVGSVDTAAFNQEIVVQ</sequence>
<comment type="caution">
    <text evidence="2">The sequence shown here is derived from an EMBL/GenBank/DDBJ whole genome shotgun (WGS) entry which is preliminary data.</text>
</comment>
<name>A0A512BAS8_9BACT</name>
<proteinExistence type="predicted"/>
<accession>A0A512BAS8</accession>
<feature type="chain" id="PRO_5021728095" description="Secretion system C-terminal sorting domain-containing protein" evidence="1">
    <location>
        <begin position="23"/>
        <end position="402"/>
    </location>
</feature>
<gene>
    <name evidence="2" type="ORF">SAE01_14330</name>
</gene>
<dbReference type="SUPFAM" id="SSF101898">
    <property type="entry name" value="NHL repeat"/>
    <property type="match status" value="1"/>
</dbReference>
<dbReference type="OrthoDB" id="621743at2"/>
<evidence type="ECO:0000313" key="2">
    <source>
        <dbReference type="EMBL" id="GEO08937.1"/>
    </source>
</evidence>
<protein>
    <recommendedName>
        <fullName evidence="4">Secretion system C-terminal sorting domain-containing protein</fullName>
    </recommendedName>
</protein>
<evidence type="ECO:0008006" key="4">
    <source>
        <dbReference type="Google" id="ProtNLM"/>
    </source>
</evidence>
<evidence type="ECO:0000313" key="3">
    <source>
        <dbReference type="Proteomes" id="UP000321513"/>
    </source>
</evidence>
<keyword evidence="3" id="KW-1185">Reference proteome</keyword>
<keyword evidence="1" id="KW-0732">Signal</keyword>
<dbReference type="RefSeq" id="WP_147202994.1">
    <property type="nucleotide sequence ID" value="NZ_BJYT01000004.1"/>
</dbReference>
<dbReference type="AlphaFoldDB" id="A0A512BAS8"/>